<dbReference type="InterPro" id="IPR035490">
    <property type="entry name" value="GlmS/FrlB_SIS"/>
</dbReference>
<dbReference type="InterPro" id="IPR046348">
    <property type="entry name" value="SIS_dom_sf"/>
</dbReference>
<protein>
    <submittedName>
        <fullName evidence="3">SIS domain-containing protein</fullName>
    </submittedName>
</protein>
<dbReference type="Proteomes" id="UP001528411">
    <property type="component" value="Unassembled WGS sequence"/>
</dbReference>
<proteinExistence type="predicted"/>
<feature type="domain" description="SIS" evidence="2">
    <location>
        <begin position="196"/>
        <end position="323"/>
    </location>
</feature>
<evidence type="ECO:0000313" key="4">
    <source>
        <dbReference type="Proteomes" id="UP001528411"/>
    </source>
</evidence>
<sequence length="333" mass="35365">MLTNTIMEREAREAPARIQQQLEKNKAVVEKLGETLRALAPKFVFMVGRGSSDHAGVFGKYLIEVETGTPVVAAAPSVKSVYGSTVSLAGSAVIVISQSGRSPDILSQAELAKAQGALCIALVNDQTSPLAELADVVVPLNVGEEKAVAATKSYLATLSAFLQIVAHWKNDPALIAAVDELPAVLAKTVDEPVQLKPESLTNVDHLVVMGRGFGYALSREVALKLKEVCGIQAESFSSAEFLHGPVTLVEGGLDIISLDIDDESKQSHDEQINEVKKRGATVSHISQTSNTIPNRIAPLTILQRFYIDVANVAVSRGVDPDAPAGLNKVTKTL</sequence>
<evidence type="ECO:0000313" key="3">
    <source>
        <dbReference type="EMBL" id="MDC2889534.1"/>
    </source>
</evidence>
<dbReference type="Gene3D" id="3.40.50.10490">
    <property type="entry name" value="Glucose-6-phosphate isomerase like protein, domain 1"/>
    <property type="match status" value="2"/>
</dbReference>
<name>A0ABT5FER4_9GAMM</name>
<keyword evidence="4" id="KW-1185">Reference proteome</keyword>
<dbReference type="PROSITE" id="PS51464">
    <property type="entry name" value="SIS"/>
    <property type="match status" value="2"/>
</dbReference>
<dbReference type="SUPFAM" id="SSF53697">
    <property type="entry name" value="SIS domain"/>
    <property type="match status" value="1"/>
</dbReference>
<dbReference type="PANTHER" id="PTHR10937">
    <property type="entry name" value="GLUCOSAMINE--FRUCTOSE-6-PHOSPHATE AMINOTRANSFERASE, ISOMERIZING"/>
    <property type="match status" value="1"/>
</dbReference>
<organism evidence="3 4">
    <name type="scientific">Psychrosphaera algicola</name>
    <dbReference type="NCBI Taxonomy" id="3023714"/>
    <lineage>
        <taxon>Bacteria</taxon>
        <taxon>Pseudomonadati</taxon>
        <taxon>Pseudomonadota</taxon>
        <taxon>Gammaproteobacteria</taxon>
        <taxon>Alteromonadales</taxon>
        <taxon>Pseudoalteromonadaceae</taxon>
        <taxon>Psychrosphaera</taxon>
    </lineage>
</organism>
<dbReference type="RefSeq" id="WP_272180952.1">
    <property type="nucleotide sequence ID" value="NZ_JAQOMS010000002.1"/>
</dbReference>
<dbReference type="PANTHER" id="PTHR10937:SF8">
    <property type="entry name" value="AMINOTRANSFERASE-RELATED"/>
    <property type="match status" value="1"/>
</dbReference>
<evidence type="ECO:0000259" key="2">
    <source>
        <dbReference type="PROSITE" id="PS51464"/>
    </source>
</evidence>
<comment type="caution">
    <text evidence="3">The sequence shown here is derived from an EMBL/GenBank/DDBJ whole genome shotgun (WGS) entry which is preliminary data.</text>
</comment>
<reference evidence="3 4" key="1">
    <citation type="submission" date="2023-01" db="EMBL/GenBank/DDBJ databases">
        <title>Psychrosphaera sp. nov., isolated from marine algae.</title>
        <authorList>
            <person name="Bayburt H."/>
            <person name="Choi B.J."/>
            <person name="Kim J.M."/>
            <person name="Choi D.G."/>
            <person name="Jeon C.O."/>
        </authorList>
    </citation>
    <scope>NUCLEOTIDE SEQUENCE [LARGE SCALE GENOMIC DNA]</scope>
    <source>
        <strain evidence="3 4">G1-22</strain>
    </source>
</reference>
<dbReference type="CDD" id="cd05009">
    <property type="entry name" value="SIS_GlmS_GlmD_2"/>
    <property type="match status" value="1"/>
</dbReference>
<keyword evidence="1" id="KW-0677">Repeat</keyword>
<feature type="domain" description="SIS" evidence="2">
    <location>
        <begin position="32"/>
        <end position="183"/>
    </location>
</feature>
<dbReference type="EMBL" id="JAQOMS010000002">
    <property type="protein sequence ID" value="MDC2889534.1"/>
    <property type="molecule type" value="Genomic_DNA"/>
</dbReference>
<dbReference type="CDD" id="cd05008">
    <property type="entry name" value="SIS_GlmS_GlmD_1"/>
    <property type="match status" value="1"/>
</dbReference>
<evidence type="ECO:0000256" key="1">
    <source>
        <dbReference type="ARBA" id="ARBA00022737"/>
    </source>
</evidence>
<dbReference type="NCBIfam" id="NF046059">
    <property type="entry name" value="NagB_SO3506"/>
    <property type="match status" value="1"/>
</dbReference>
<gene>
    <name evidence="3" type="ORF">PN838_13075</name>
</gene>
<dbReference type="InterPro" id="IPR001347">
    <property type="entry name" value="SIS_dom"/>
</dbReference>
<dbReference type="Pfam" id="PF01380">
    <property type="entry name" value="SIS"/>
    <property type="match status" value="2"/>
</dbReference>
<accession>A0ABT5FER4</accession>
<dbReference type="InterPro" id="IPR035466">
    <property type="entry name" value="GlmS/AgaS_SIS"/>
</dbReference>